<evidence type="ECO:0000256" key="2">
    <source>
        <dbReference type="ARBA" id="ARBA00023125"/>
    </source>
</evidence>
<dbReference type="InterPro" id="IPR011663">
    <property type="entry name" value="UTRA"/>
</dbReference>
<dbReference type="Gene3D" id="1.10.10.10">
    <property type="entry name" value="Winged helix-like DNA-binding domain superfamily/Winged helix DNA-binding domain"/>
    <property type="match status" value="1"/>
</dbReference>
<dbReference type="PANTHER" id="PTHR44846:SF17">
    <property type="entry name" value="GNTR-FAMILY TRANSCRIPTIONAL REGULATOR"/>
    <property type="match status" value="1"/>
</dbReference>
<dbReference type="InterPro" id="IPR036388">
    <property type="entry name" value="WH-like_DNA-bd_sf"/>
</dbReference>
<dbReference type="AlphaFoldDB" id="A0A9X3WB99"/>
<proteinExistence type="predicted"/>
<evidence type="ECO:0000259" key="4">
    <source>
        <dbReference type="PROSITE" id="PS50949"/>
    </source>
</evidence>
<dbReference type="RefSeq" id="WP_272445346.1">
    <property type="nucleotide sequence ID" value="NZ_JAMQKC010000003.1"/>
</dbReference>
<evidence type="ECO:0000313" key="5">
    <source>
        <dbReference type="EMBL" id="MDC3416342.1"/>
    </source>
</evidence>
<dbReference type="Proteomes" id="UP001145069">
    <property type="component" value="Unassembled WGS sequence"/>
</dbReference>
<gene>
    <name evidence="5" type="ORF">NC799_05380</name>
</gene>
<dbReference type="PRINTS" id="PR00035">
    <property type="entry name" value="HTHGNTR"/>
</dbReference>
<reference evidence="5" key="1">
    <citation type="submission" date="2022-06" db="EMBL/GenBank/DDBJ databases">
        <title>Aquibacillus sp. a new bacterium isolated from soil saline samples.</title>
        <authorList>
            <person name="Galisteo C."/>
            <person name="De La Haba R."/>
            <person name="Sanchez-Porro C."/>
            <person name="Ventosa A."/>
        </authorList>
    </citation>
    <scope>NUCLEOTIDE SEQUENCE</scope>
    <source>
        <strain evidence="5">3ASR75-54</strain>
    </source>
</reference>
<dbReference type="InterPro" id="IPR028978">
    <property type="entry name" value="Chorismate_lyase_/UTRA_dom_sf"/>
</dbReference>
<dbReference type="PROSITE" id="PS50949">
    <property type="entry name" value="HTH_GNTR"/>
    <property type="match status" value="1"/>
</dbReference>
<dbReference type="SUPFAM" id="SSF46785">
    <property type="entry name" value="Winged helix' DNA-binding domain"/>
    <property type="match status" value="1"/>
</dbReference>
<organism evidence="5 6">
    <name type="scientific">Aquibacillus salsiterrae</name>
    <dbReference type="NCBI Taxonomy" id="2950439"/>
    <lineage>
        <taxon>Bacteria</taxon>
        <taxon>Bacillati</taxon>
        <taxon>Bacillota</taxon>
        <taxon>Bacilli</taxon>
        <taxon>Bacillales</taxon>
        <taxon>Bacillaceae</taxon>
        <taxon>Aquibacillus</taxon>
    </lineage>
</organism>
<protein>
    <submittedName>
        <fullName evidence="5">GntR family transcriptional regulator</fullName>
    </submittedName>
</protein>
<evidence type="ECO:0000313" key="6">
    <source>
        <dbReference type="Proteomes" id="UP001145069"/>
    </source>
</evidence>
<keyword evidence="1" id="KW-0805">Transcription regulation</keyword>
<dbReference type="PANTHER" id="PTHR44846">
    <property type="entry name" value="MANNOSYL-D-GLYCERATE TRANSPORT/METABOLISM SYSTEM REPRESSOR MNGR-RELATED"/>
    <property type="match status" value="1"/>
</dbReference>
<dbReference type="InterPro" id="IPR000524">
    <property type="entry name" value="Tscrpt_reg_HTH_GntR"/>
</dbReference>
<keyword evidence="3" id="KW-0804">Transcription</keyword>
<dbReference type="Pfam" id="PF00392">
    <property type="entry name" value="GntR"/>
    <property type="match status" value="1"/>
</dbReference>
<comment type="caution">
    <text evidence="5">The sequence shown here is derived from an EMBL/GenBank/DDBJ whole genome shotgun (WGS) entry which is preliminary data.</text>
</comment>
<evidence type="ECO:0000256" key="3">
    <source>
        <dbReference type="ARBA" id="ARBA00023163"/>
    </source>
</evidence>
<dbReference type="CDD" id="cd07377">
    <property type="entry name" value="WHTH_GntR"/>
    <property type="match status" value="1"/>
</dbReference>
<sequence>MDANHEVFLQVLDQIKADIEAGFFREKAPLPSDFELAKQYGVSRSTLKEVIRVLEEENILTTRHGLGTFVNPKPILSTGIEKLGSVTEMILQSGKTPGSQYLLTELFPPTNEDKARFAPKQIDTIAQIERVRTADGQPVVYCIDKVDENLIPVDQVHNHGSIYRLVESYSNKTITHAITQIEPISYHEKISPMLHCEPNQALLLLKQMHYTENDEPVLYSTNYFRPDVFSFSILRRRD</sequence>
<feature type="domain" description="HTH gntR-type" evidence="4">
    <location>
        <begin position="5"/>
        <end position="73"/>
    </location>
</feature>
<dbReference type="SMART" id="SM00345">
    <property type="entry name" value="HTH_GNTR"/>
    <property type="match status" value="1"/>
</dbReference>
<name>A0A9X3WB99_9BACI</name>
<dbReference type="GO" id="GO:0003700">
    <property type="term" value="F:DNA-binding transcription factor activity"/>
    <property type="evidence" value="ECO:0007669"/>
    <property type="project" value="InterPro"/>
</dbReference>
<dbReference type="InterPro" id="IPR050679">
    <property type="entry name" value="Bact_HTH_transcr_reg"/>
</dbReference>
<dbReference type="InterPro" id="IPR036390">
    <property type="entry name" value="WH_DNA-bd_sf"/>
</dbReference>
<dbReference type="SMART" id="SM00866">
    <property type="entry name" value="UTRA"/>
    <property type="match status" value="1"/>
</dbReference>
<keyword evidence="6" id="KW-1185">Reference proteome</keyword>
<evidence type="ECO:0000256" key="1">
    <source>
        <dbReference type="ARBA" id="ARBA00023015"/>
    </source>
</evidence>
<dbReference type="EMBL" id="JAMQKC010000003">
    <property type="protein sequence ID" value="MDC3416342.1"/>
    <property type="molecule type" value="Genomic_DNA"/>
</dbReference>
<dbReference type="Pfam" id="PF07702">
    <property type="entry name" value="UTRA"/>
    <property type="match status" value="1"/>
</dbReference>
<dbReference type="GO" id="GO:0003677">
    <property type="term" value="F:DNA binding"/>
    <property type="evidence" value="ECO:0007669"/>
    <property type="project" value="UniProtKB-KW"/>
</dbReference>
<dbReference type="SUPFAM" id="SSF64288">
    <property type="entry name" value="Chorismate lyase-like"/>
    <property type="match status" value="1"/>
</dbReference>
<keyword evidence="2" id="KW-0238">DNA-binding</keyword>
<dbReference type="GO" id="GO:0045892">
    <property type="term" value="P:negative regulation of DNA-templated transcription"/>
    <property type="evidence" value="ECO:0007669"/>
    <property type="project" value="TreeGrafter"/>
</dbReference>
<dbReference type="Gene3D" id="3.40.1410.10">
    <property type="entry name" value="Chorismate lyase-like"/>
    <property type="match status" value="1"/>
</dbReference>
<accession>A0A9X3WB99</accession>